<feature type="compositionally biased region" description="Polar residues" evidence="2">
    <location>
        <begin position="28"/>
        <end position="41"/>
    </location>
</feature>
<organism evidence="5 6">
    <name type="scientific">Coprococcus comes ATCC 27758</name>
    <dbReference type="NCBI Taxonomy" id="470146"/>
    <lineage>
        <taxon>Bacteria</taxon>
        <taxon>Bacillati</taxon>
        <taxon>Bacillota</taxon>
        <taxon>Clostridia</taxon>
        <taxon>Lachnospirales</taxon>
        <taxon>Lachnospiraceae</taxon>
        <taxon>Coprococcus</taxon>
    </lineage>
</organism>
<feature type="compositionally biased region" description="Low complexity" evidence="2">
    <location>
        <begin position="62"/>
        <end position="105"/>
    </location>
</feature>
<sequence length="823" mass="90915">MKSNTKKRLIAFMLCMVLVLSSATSAFADEPQNTDSQSQTEAVAEPAADEATGDEAAVNSSEQQQQEEQQPEQQQQEEQQPEQQQPETEAPTVEAPAEQPAAEEAQPIQQLTYEDDNVKITVDAVESGNIPEGATLSVTPVIKQEITDSMSDEEKAKAEELNDQYDHTEKKLNEKAENETYDIAGFLAYDITFVDADGNKMEPNGNVKISMDYKKTEIPEEAKKALEEKNDEQNLDVTVMHLEEDEQGEVKEVVDMVADETKEATVETTETKEVEKAAFVTNSFSTFTITWKKDSATYFKLTLHHVDEKGNELPTTLSSDATLNYNSDISFSDYVEIIDNYDYKYAKVDKISGKTVTSAVTNGSSGKRAKLTLYNGKDNKIETLSYSTTTKNIYLVYTAKSTGSTGSGTIEDTAPQLSHQKYIKKKDGNNYDLTLNVSSKKGTTSSKKKFDIVLIMDTSTSMSNNNKWRNSKTAVNKLIDTLSSQTTVDVNYRLVTFGTTAQIQTNWTTGETVKSTLSNYSIKEDQGTNYEDGLVKTKEALSSGTRADAEKIIVFLTDGQPTFYKSGTSYAGPGSSTSYRVYQHALDAAAKLKCDRIIPVGIGLKSVEKYSYDSYSDQQKVPDSATVLLQNVANKVNATTKDTVFNSDSSGSNLSTKFSEIAADIQKFPCKNVTIKDTLSEYVETTANTKLQLRMVKKTTANDHDTYENQGKQEIPLTDEDLISTNGKAVSINEKNLGTVKYDSAKKQVTWSLGENYELKDDIYYYITITDVKPTTSAEEKYKTDKAYTNTGDSNTDASADGNYGTMGNANDSSSGKKRFPFQ</sequence>
<dbReference type="Proteomes" id="UP000003793">
    <property type="component" value="Unassembled WGS sequence"/>
</dbReference>
<dbReference type="InterPro" id="IPR055384">
    <property type="entry name" value="DUF7604"/>
</dbReference>
<dbReference type="Pfam" id="PF24558">
    <property type="entry name" value="DUF7604"/>
    <property type="match status" value="1"/>
</dbReference>
<comment type="caution">
    <text evidence="5">The sequence shown here is derived from an EMBL/GenBank/DDBJ whole genome shotgun (WGS) entry which is preliminary data.</text>
</comment>
<feature type="domain" description="VWFA" evidence="4">
    <location>
        <begin position="451"/>
        <end position="661"/>
    </location>
</feature>
<dbReference type="EMBL" id="ABVR01000046">
    <property type="protein sequence ID" value="EEG87935.1"/>
    <property type="molecule type" value="Genomic_DNA"/>
</dbReference>
<feature type="coiled-coil region" evidence="1">
    <location>
        <begin position="151"/>
        <end position="178"/>
    </location>
</feature>
<dbReference type="AlphaFoldDB" id="C0BF90"/>
<protein>
    <submittedName>
        <fullName evidence="5">von Willebrand factor type A domain protein</fullName>
    </submittedName>
</protein>
<keyword evidence="1" id="KW-0175">Coiled coil</keyword>
<dbReference type="HOGENOM" id="CLU_343795_0_0_9"/>
<feature type="compositionally biased region" description="Polar residues" evidence="2">
    <location>
        <begin position="787"/>
        <end position="798"/>
    </location>
</feature>
<name>C0BF90_9FIRM</name>
<evidence type="ECO:0000313" key="5">
    <source>
        <dbReference type="EMBL" id="EEG87935.1"/>
    </source>
</evidence>
<dbReference type="SUPFAM" id="SSF53300">
    <property type="entry name" value="vWA-like"/>
    <property type="match status" value="1"/>
</dbReference>
<evidence type="ECO:0000256" key="1">
    <source>
        <dbReference type="SAM" id="Coils"/>
    </source>
</evidence>
<dbReference type="InterPro" id="IPR002035">
    <property type="entry name" value="VWF_A"/>
</dbReference>
<feature type="signal peptide" evidence="3">
    <location>
        <begin position="1"/>
        <end position="28"/>
    </location>
</feature>
<dbReference type="Pfam" id="PF13519">
    <property type="entry name" value="VWA_2"/>
    <property type="match status" value="1"/>
</dbReference>
<reference evidence="5 6" key="2">
    <citation type="submission" date="2009-03" db="EMBL/GenBank/DDBJ databases">
        <title>Draft genome sequence of Coprococcus comes (ATCC 27758).</title>
        <authorList>
            <person name="Sudarsanam P."/>
            <person name="Ley R."/>
            <person name="Guruge J."/>
            <person name="Turnbaugh P.J."/>
            <person name="Mahowald M."/>
            <person name="Liep D."/>
            <person name="Gordon J."/>
        </authorList>
    </citation>
    <scope>NUCLEOTIDE SEQUENCE [LARGE SCALE GENOMIC DNA]</scope>
    <source>
        <strain evidence="5 6">ATCC 27758</strain>
    </source>
</reference>
<dbReference type="PROSITE" id="PS50234">
    <property type="entry name" value="VWFA"/>
    <property type="match status" value="1"/>
</dbReference>
<reference evidence="5 6" key="1">
    <citation type="submission" date="2009-02" db="EMBL/GenBank/DDBJ databases">
        <authorList>
            <person name="Fulton L."/>
            <person name="Clifton S."/>
            <person name="Fulton B."/>
            <person name="Xu J."/>
            <person name="Minx P."/>
            <person name="Pepin K.H."/>
            <person name="Johnson M."/>
            <person name="Bhonagiri V."/>
            <person name="Nash W.E."/>
            <person name="Mardis E.R."/>
            <person name="Wilson R.K."/>
        </authorList>
    </citation>
    <scope>NUCLEOTIDE SEQUENCE [LARGE SCALE GENOMIC DNA]</scope>
    <source>
        <strain evidence="5 6">ATCC 27758</strain>
    </source>
</reference>
<dbReference type="SMART" id="SM00327">
    <property type="entry name" value="VWA"/>
    <property type="match status" value="1"/>
</dbReference>
<evidence type="ECO:0000259" key="4">
    <source>
        <dbReference type="PROSITE" id="PS50234"/>
    </source>
</evidence>
<evidence type="ECO:0000256" key="3">
    <source>
        <dbReference type="SAM" id="SignalP"/>
    </source>
</evidence>
<evidence type="ECO:0000256" key="2">
    <source>
        <dbReference type="SAM" id="MobiDB-lite"/>
    </source>
</evidence>
<dbReference type="InterPro" id="IPR036465">
    <property type="entry name" value="vWFA_dom_sf"/>
</dbReference>
<dbReference type="CDD" id="cd00198">
    <property type="entry name" value="vWFA"/>
    <property type="match status" value="1"/>
</dbReference>
<dbReference type="Gene3D" id="3.40.50.410">
    <property type="entry name" value="von Willebrand factor, type A domain"/>
    <property type="match status" value="1"/>
</dbReference>
<gene>
    <name evidence="5" type="ORF">COPCOM_03857</name>
</gene>
<feature type="region of interest" description="Disordered" evidence="2">
    <location>
        <begin position="778"/>
        <end position="823"/>
    </location>
</feature>
<evidence type="ECO:0000313" key="6">
    <source>
        <dbReference type="Proteomes" id="UP000003793"/>
    </source>
</evidence>
<feature type="chain" id="PRO_5002894488" evidence="3">
    <location>
        <begin position="29"/>
        <end position="823"/>
    </location>
</feature>
<proteinExistence type="predicted"/>
<keyword evidence="3" id="KW-0732">Signal</keyword>
<accession>C0BF90</accession>
<feature type="region of interest" description="Disordered" evidence="2">
    <location>
        <begin position="28"/>
        <end position="105"/>
    </location>
</feature>